<dbReference type="STRING" id="56857.A0A200PR68"/>
<protein>
    <recommendedName>
        <fullName evidence="6">Proton pump-interactor 1</fullName>
    </recommendedName>
</protein>
<dbReference type="EMBL" id="MVGT01004289">
    <property type="protein sequence ID" value="OVA00710.1"/>
    <property type="molecule type" value="Genomic_DNA"/>
</dbReference>
<keyword evidence="1" id="KW-0175">Coiled coil</keyword>
<feature type="compositionally biased region" description="Basic and acidic residues" evidence="2">
    <location>
        <begin position="341"/>
        <end position="353"/>
    </location>
</feature>
<feature type="compositionally biased region" description="Basic and acidic residues" evidence="2">
    <location>
        <begin position="515"/>
        <end position="524"/>
    </location>
</feature>
<dbReference type="FunCoup" id="A0A200PR68">
    <property type="interactions" value="522"/>
</dbReference>
<feature type="region of interest" description="Disordered" evidence="2">
    <location>
        <begin position="217"/>
        <end position="400"/>
    </location>
</feature>
<feature type="compositionally biased region" description="Polar residues" evidence="2">
    <location>
        <begin position="1443"/>
        <end position="1460"/>
    </location>
</feature>
<feature type="region of interest" description="Disordered" evidence="2">
    <location>
        <begin position="29"/>
        <end position="51"/>
    </location>
</feature>
<dbReference type="PANTHER" id="PTHR48454">
    <property type="entry name" value="PUTATIVE RNA-BINDING DOMAIN-CONTAINING PROTEIN-RELATED"/>
    <property type="match status" value="1"/>
</dbReference>
<feature type="coiled-coil region" evidence="1">
    <location>
        <begin position="1059"/>
        <end position="1113"/>
    </location>
</feature>
<evidence type="ECO:0000256" key="3">
    <source>
        <dbReference type="SAM" id="Phobius"/>
    </source>
</evidence>
<proteinExistence type="predicted"/>
<dbReference type="OMA" id="EDQDTQI"/>
<dbReference type="Proteomes" id="UP000195402">
    <property type="component" value="Unassembled WGS sequence"/>
</dbReference>
<feature type="region of interest" description="Disordered" evidence="2">
    <location>
        <begin position="82"/>
        <end position="116"/>
    </location>
</feature>
<feature type="region of interest" description="Disordered" evidence="2">
    <location>
        <begin position="651"/>
        <end position="797"/>
    </location>
</feature>
<keyword evidence="3" id="KW-0472">Membrane</keyword>
<reference evidence="4 5" key="1">
    <citation type="journal article" date="2017" name="Mol. Plant">
        <title>The Genome of Medicinal Plant Macleaya cordata Provides New Insights into Benzylisoquinoline Alkaloids Metabolism.</title>
        <authorList>
            <person name="Liu X."/>
            <person name="Liu Y."/>
            <person name="Huang P."/>
            <person name="Ma Y."/>
            <person name="Qing Z."/>
            <person name="Tang Q."/>
            <person name="Cao H."/>
            <person name="Cheng P."/>
            <person name="Zheng Y."/>
            <person name="Yuan Z."/>
            <person name="Zhou Y."/>
            <person name="Liu J."/>
            <person name="Tang Z."/>
            <person name="Zhuo Y."/>
            <person name="Zhang Y."/>
            <person name="Yu L."/>
            <person name="Huang J."/>
            <person name="Yang P."/>
            <person name="Peng Q."/>
            <person name="Zhang J."/>
            <person name="Jiang W."/>
            <person name="Zhang Z."/>
            <person name="Lin K."/>
            <person name="Ro D.K."/>
            <person name="Chen X."/>
            <person name="Xiong X."/>
            <person name="Shang Y."/>
            <person name="Huang S."/>
            <person name="Zeng J."/>
        </authorList>
    </citation>
    <scope>NUCLEOTIDE SEQUENCE [LARGE SCALE GENOMIC DNA]</scope>
    <source>
        <strain evidence="5">cv. BLH2017</strain>
        <tissue evidence="4">Root</tissue>
    </source>
</reference>
<feature type="region of interest" description="Disordered" evidence="2">
    <location>
        <begin position="837"/>
        <end position="858"/>
    </location>
</feature>
<organism evidence="4 5">
    <name type="scientific">Macleaya cordata</name>
    <name type="common">Five-seeded plume-poppy</name>
    <name type="synonym">Bocconia cordata</name>
    <dbReference type="NCBI Taxonomy" id="56857"/>
    <lineage>
        <taxon>Eukaryota</taxon>
        <taxon>Viridiplantae</taxon>
        <taxon>Streptophyta</taxon>
        <taxon>Embryophyta</taxon>
        <taxon>Tracheophyta</taxon>
        <taxon>Spermatophyta</taxon>
        <taxon>Magnoliopsida</taxon>
        <taxon>Ranunculales</taxon>
        <taxon>Papaveraceae</taxon>
        <taxon>Papaveroideae</taxon>
        <taxon>Macleaya</taxon>
    </lineage>
</organism>
<feature type="transmembrane region" description="Helical" evidence="3">
    <location>
        <begin position="1506"/>
        <end position="1527"/>
    </location>
</feature>
<feature type="compositionally biased region" description="Basic and acidic residues" evidence="2">
    <location>
        <begin position="1372"/>
        <end position="1416"/>
    </location>
</feature>
<keyword evidence="3" id="KW-1133">Transmembrane helix</keyword>
<keyword evidence="5" id="KW-1185">Reference proteome</keyword>
<feature type="region of interest" description="Disordered" evidence="2">
    <location>
        <begin position="1372"/>
        <end position="1478"/>
    </location>
</feature>
<dbReference type="InParanoid" id="A0A200PR68"/>
<feature type="compositionally biased region" description="Polar residues" evidence="2">
    <location>
        <begin position="566"/>
        <end position="581"/>
    </location>
</feature>
<feature type="compositionally biased region" description="Polar residues" evidence="2">
    <location>
        <begin position="675"/>
        <end position="691"/>
    </location>
</feature>
<feature type="compositionally biased region" description="Basic and acidic residues" evidence="2">
    <location>
        <begin position="482"/>
        <end position="491"/>
    </location>
</feature>
<sequence length="1540" mass="169880">MTVGTDDRTGVVAAEIECEGKSGGLNLNLREEKKKEEEKEEDPSNVVVGDDCNGVVHEIHGDNLDDEEDAKDDADGSYVFVDGADMVSDDPPSERGLDTEEEDPPRMVPDHTQGGEPIVEEQCVSELNAGGSLMAAEKHVQVDELSVVGKDSQFRPLHSEEETQSSSIVSSSRHDVTAEASECISNAFDEVVEQSDAVQEQNELHCSGVVEGNQESVVTGSEAAVSELQSPCDQEVTVEDENKLEAAENVEENSESHVVVTEAVESEPQGGEETAKAAVENSVEEPSEVNGEANHLGNGEANVGEKSNLEDADQNQESQSTSTVDLELELHQMDAEEEKVEEQSKLDLVTKLEEDQDTQNLGVESDESEVHQLVIGDEKETEKEATEEEPSGHVSTQRDLNLETAVCPVDESNLDQEARDVVEDQDTQILGAESVESELQQLVNADKKETEKEASEEENSGHVGTQRDLNLEMSISPEDDSLLEKEAKDAGEDQDTQILGTVSVESELDQLVNGGEKEMEKEIPVEEPSGKIGTQRDLNLETATCPLDDSQLDKEAKADVEEDQDTQILSTESLASEQHQLVNGGERDTENEAPVEQPSGHIATQRVLNSETAIWLADDSQLDKEATNGTNESEESVPICPVQCAALEPKVIDNSAEGQENMCTGPIDDAESESDNVNGSVENSKSLSSAADNLKTEKDVGDIPIESEDSLPTVPTDCGGTESEVGNGSGEYENSPTRSVEDTKPTAKSGEIFPSCSLDETNALTELGNGPIERGESMSTYSVDNTKSEAEIGNNSTESNNSISTVFVGDAGIESEAINGCVERDSSVPAFPIDDTELKSEVGNSSPVSNKDIPGNDNGKLESVVQNGSAVNSASMPNCANDVINAENVGDRPMSGDADGKAICAEDEYIEGTEKNGIQPLSSDDSTNDALEGLKTNEEVGKRPFRFLIRIPRYVDDKIREEIRLAQLQVDEKTQSRDAIRAAIQSEKATCSEYRDKFEAARSDERAARDLLNAKRQEIDSVQSVINRMKNATSIDEIGDRIHNMEHMIEHETMPLKEEKQLIREIKQLKNLRDQLSSSLGKQAEEQPTLDQRDQIEERFKLLKRELDSTRKEVLRYEGITKVARKIYFDENEKLKELQSQFRAADDLRQEAYVHLQNLRKQLYEKNKYFRMYKEDSKKAEDLAFAGDKEELQRLCVGQVETIMELWNTNDDFRNEYIRCNTMSTLRRLRTLDGRSLGPDEEPPVLRNFLDEKVDNTLAAPPKIGSILPVTTSEQGRSIEPLAPEKAEVKPVVNLEQKNPKADVKSVVNLERNPAAKSKKVSKPAALETGSVTISGREEVEVEEKKQREEEELARKAEELRKEEAAVKLKEQRRLEEKAKAKEAEERKRRNAEKAQAKAELRAKKEAELKEKEREKRARKKERKVAAAALVEGENGGIEGESDPSSENTQPETTTNAQEQPETKDKAGVVTKRRTQKQVVSVAKQTKVKALPPPLRNRGRRRMQPWMWVLLTALIIVALFLVGNIGYSFKFSLPSSFGFF</sequence>
<feature type="compositionally biased region" description="Polar residues" evidence="2">
    <location>
        <begin position="315"/>
        <end position="324"/>
    </location>
</feature>
<feature type="compositionally biased region" description="Basic and acidic residues" evidence="2">
    <location>
        <begin position="92"/>
        <end position="109"/>
    </location>
</feature>
<feature type="region of interest" description="Disordered" evidence="2">
    <location>
        <begin position="619"/>
        <end position="639"/>
    </location>
</feature>
<gene>
    <name evidence="4" type="ORF">BVC80_9085g130</name>
</gene>
<feature type="region of interest" description="Disordered" evidence="2">
    <location>
        <begin position="423"/>
        <end position="606"/>
    </location>
</feature>
<evidence type="ECO:0000313" key="4">
    <source>
        <dbReference type="EMBL" id="OVA00710.1"/>
    </source>
</evidence>
<keyword evidence="3" id="KW-0812">Transmembrane</keyword>
<dbReference type="PANTHER" id="PTHR48454:SF2">
    <property type="entry name" value="PUTATIVE RNA-BINDING DOMAIN-CONTAINING PROTEIN-RELATED"/>
    <property type="match status" value="1"/>
</dbReference>
<name>A0A200PR68_MACCD</name>
<evidence type="ECO:0000256" key="1">
    <source>
        <dbReference type="SAM" id="Coils"/>
    </source>
</evidence>
<comment type="caution">
    <text evidence="4">The sequence shown here is derived from an EMBL/GenBank/DDBJ whole genome shotgun (WGS) entry which is preliminary data.</text>
</comment>
<dbReference type="OrthoDB" id="1703439at2759"/>
<evidence type="ECO:0000313" key="5">
    <source>
        <dbReference type="Proteomes" id="UP000195402"/>
    </source>
</evidence>
<accession>A0A200PR68</accession>
<evidence type="ECO:0000256" key="2">
    <source>
        <dbReference type="SAM" id="MobiDB-lite"/>
    </source>
</evidence>
<evidence type="ECO:0008006" key="6">
    <source>
        <dbReference type="Google" id="ProtNLM"/>
    </source>
</evidence>
<feature type="region of interest" description="Disordered" evidence="2">
    <location>
        <begin position="153"/>
        <end position="173"/>
    </location>
</feature>